<dbReference type="EMBL" id="BMEY01000004">
    <property type="protein sequence ID" value="GGA68160.1"/>
    <property type="molecule type" value="Genomic_DNA"/>
</dbReference>
<gene>
    <name evidence="2" type="ORF">GCM10008025_10110</name>
</gene>
<proteinExistence type="predicted"/>
<reference evidence="2" key="2">
    <citation type="submission" date="2020-09" db="EMBL/GenBank/DDBJ databases">
        <authorList>
            <person name="Sun Q."/>
            <person name="Zhou Y."/>
        </authorList>
    </citation>
    <scope>NUCLEOTIDE SEQUENCE</scope>
    <source>
        <strain evidence="2">CGMCC 1.12408</strain>
    </source>
</reference>
<dbReference type="PANTHER" id="PTHR43415">
    <property type="entry name" value="SPERMIDINE N(1)-ACETYLTRANSFERASE"/>
    <property type="match status" value="1"/>
</dbReference>
<dbReference type="RefSeq" id="WP_188383608.1">
    <property type="nucleotide sequence ID" value="NZ_BMEY01000004.1"/>
</dbReference>
<dbReference type="Proteomes" id="UP000613512">
    <property type="component" value="Unassembled WGS sequence"/>
</dbReference>
<dbReference type="InterPro" id="IPR016181">
    <property type="entry name" value="Acyl_CoA_acyltransferase"/>
</dbReference>
<accession>A0A916W4W0</accession>
<dbReference type="GO" id="GO:0016747">
    <property type="term" value="F:acyltransferase activity, transferring groups other than amino-acyl groups"/>
    <property type="evidence" value="ECO:0007669"/>
    <property type="project" value="InterPro"/>
</dbReference>
<dbReference type="Gene3D" id="3.40.630.30">
    <property type="match status" value="1"/>
</dbReference>
<dbReference type="PROSITE" id="PS51186">
    <property type="entry name" value="GNAT"/>
    <property type="match status" value="1"/>
</dbReference>
<feature type="domain" description="N-acetyltransferase" evidence="1">
    <location>
        <begin position="7"/>
        <end position="172"/>
    </location>
</feature>
<dbReference type="AlphaFoldDB" id="A0A916W4W0"/>
<name>A0A916W4W0_9BACI</name>
<keyword evidence="3" id="KW-1185">Reference proteome</keyword>
<dbReference type="PANTHER" id="PTHR43415:SF3">
    <property type="entry name" value="GNAT-FAMILY ACETYLTRANSFERASE"/>
    <property type="match status" value="1"/>
</dbReference>
<dbReference type="InterPro" id="IPR000182">
    <property type="entry name" value="GNAT_dom"/>
</dbReference>
<protein>
    <submittedName>
        <fullName evidence="2">Acetyltransferase</fullName>
    </submittedName>
</protein>
<reference evidence="2" key="1">
    <citation type="journal article" date="2014" name="Int. J. Syst. Evol. Microbiol.">
        <title>Complete genome sequence of Corynebacterium casei LMG S-19264T (=DSM 44701T), isolated from a smear-ripened cheese.</title>
        <authorList>
            <consortium name="US DOE Joint Genome Institute (JGI-PGF)"/>
            <person name="Walter F."/>
            <person name="Albersmeier A."/>
            <person name="Kalinowski J."/>
            <person name="Ruckert C."/>
        </authorList>
    </citation>
    <scope>NUCLEOTIDE SEQUENCE</scope>
    <source>
        <strain evidence="2">CGMCC 1.12408</strain>
    </source>
</reference>
<dbReference type="SUPFAM" id="SSF55729">
    <property type="entry name" value="Acyl-CoA N-acyltransferases (Nat)"/>
    <property type="match status" value="1"/>
</dbReference>
<organism evidence="2 3">
    <name type="scientific">Ornithinibacillus halotolerans</name>
    <dbReference type="NCBI Taxonomy" id="1274357"/>
    <lineage>
        <taxon>Bacteria</taxon>
        <taxon>Bacillati</taxon>
        <taxon>Bacillota</taxon>
        <taxon>Bacilli</taxon>
        <taxon>Bacillales</taxon>
        <taxon>Bacillaceae</taxon>
        <taxon>Ornithinibacillus</taxon>
    </lineage>
</organism>
<evidence type="ECO:0000313" key="3">
    <source>
        <dbReference type="Proteomes" id="UP000613512"/>
    </source>
</evidence>
<sequence length="188" mass="22009">MFESSRIKLLKVDKEDVELYHSWRNNLEVMSSTSPAIDIYTLEEKRQFFEDIIVGSSTSKSYMIVDKDAQKKIGITSLIHMDTKNRNAECIIDIGEKDYWGKGYGQEALSLLLDFGFLELNLHRISLRVFSFNQRAVNLYKRIGFIEEGISREALFRNGKWHDIIHMGILQEEYFLKSHEKLNYKSNS</sequence>
<evidence type="ECO:0000259" key="1">
    <source>
        <dbReference type="PROSITE" id="PS51186"/>
    </source>
</evidence>
<comment type="caution">
    <text evidence="2">The sequence shown here is derived from an EMBL/GenBank/DDBJ whole genome shotgun (WGS) entry which is preliminary data.</text>
</comment>
<dbReference type="Pfam" id="PF13302">
    <property type="entry name" value="Acetyltransf_3"/>
    <property type="match status" value="1"/>
</dbReference>
<evidence type="ECO:0000313" key="2">
    <source>
        <dbReference type="EMBL" id="GGA68160.1"/>
    </source>
</evidence>